<dbReference type="EMBL" id="JARAOO010000012">
    <property type="protein sequence ID" value="KAJ7949195.1"/>
    <property type="molecule type" value="Genomic_DNA"/>
</dbReference>
<dbReference type="GO" id="GO:0004252">
    <property type="term" value="F:serine-type endopeptidase activity"/>
    <property type="evidence" value="ECO:0007669"/>
    <property type="project" value="InterPro"/>
</dbReference>
<dbReference type="KEGG" id="qsa:O6P43_029562"/>
<gene>
    <name evidence="4" type="ORF">O6P43_029562</name>
</gene>
<comment type="similarity">
    <text evidence="2">Belongs to the peptidase S8 family.</text>
</comment>
<name>A0AAD7L297_QUISA</name>
<organism evidence="4 5">
    <name type="scientific">Quillaja saponaria</name>
    <name type="common">Soap bark tree</name>
    <dbReference type="NCBI Taxonomy" id="32244"/>
    <lineage>
        <taxon>Eukaryota</taxon>
        <taxon>Viridiplantae</taxon>
        <taxon>Streptophyta</taxon>
        <taxon>Embryophyta</taxon>
        <taxon>Tracheophyta</taxon>
        <taxon>Spermatophyta</taxon>
        <taxon>Magnoliopsida</taxon>
        <taxon>eudicotyledons</taxon>
        <taxon>Gunneridae</taxon>
        <taxon>Pentapetalae</taxon>
        <taxon>rosids</taxon>
        <taxon>fabids</taxon>
        <taxon>Fabales</taxon>
        <taxon>Quillajaceae</taxon>
        <taxon>Quillaja</taxon>
    </lineage>
</organism>
<dbReference type="Proteomes" id="UP001163823">
    <property type="component" value="Chromosome 12"/>
</dbReference>
<sequence>MKMIRHMAPYHPWDSHQPRWLQLGCCNRDSLGHGSHTASTAAGMEVADASYFGLAKGTARGRVSSARIAVYKDCWSFGCAVADILAGFNDAIADGVHTRGVIAHKEESWRKI</sequence>
<keyword evidence="4" id="KW-0378">Hydrolase</keyword>
<dbReference type="InterPro" id="IPR045051">
    <property type="entry name" value="SBT"/>
</dbReference>
<dbReference type="GO" id="GO:0005576">
    <property type="term" value="C:extracellular region"/>
    <property type="evidence" value="ECO:0007669"/>
    <property type="project" value="UniProtKB-SubCell"/>
</dbReference>
<dbReference type="SUPFAM" id="SSF52743">
    <property type="entry name" value="Subtilisin-like"/>
    <property type="match status" value="1"/>
</dbReference>
<accession>A0AAD7L297</accession>
<dbReference type="GO" id="GO:0006508">
    <property type="term" value="P:proteolysis"/>
    <property type="evidence" value="ECO:0007669"/>
    <property type="project" value="UniProtKB-KW"/>
</dbReference>
<evidence type="ECO:0000256" key="1">
    <source>
        <dbReference type="ARBA" id="ARBA00004613"/>
    </source>
</evidence>
<comment type="caution">
    <text evidence="4">The sequence shown here is derived from an EMBL/GenBank/DDBJ whole genome shotgun (WGS) entry which is preliminary data.</text>
</comment>
<evidence type="ECO:0000256" key="2">
    <source>
        <dbReference type="ARBA" id="ARBA00011073"/>
    </source>
</evidence>
<keyword evidence="4" id="KW-0645">Protease</keyword>
<dbReference type="PANTHER" id="PTHR10795">
    <property type="entry name" value="PROPROTEIN CONVERTASE SUBTILISIN/KEXIN"/>
    <property type="match status" value="1"/>
</dbReference>
<proteinExistence type="inferred from homology"/>
<dbReference type="Gene3D" id="3.40.50.200">
    <property type="entry name" value="Peptidase S8/S53 domain"/>
    <property type="match status" value="1"/>
</dbReference>
<evidence type="ECO:0000256" key="3">
    <source>
        <dbReference type="ARBA" id="ARBA00022729"/>
    </source>
</evidence>
<keyword evidence="3" id="KW-0732">Signal</keyword>
<dbReference type="AlphaFoldDB" id="A0AAD7L297"/>
<reference evidence="4" key="1">
    <citation type="journal article" date="2023" name="Science">
        <title>Elucidation of the pathway for biosynthesis of saponin adjuvants from the soapbark tree.</title>
        <authorList>
            <person name="Reed J."/>
            <person name="Orme A."/>
            <person name="El-Demerdash A."/>
            <person name="Owen C."/>
            <person name="Martin L.B.B."/>
            <person name="Misra R.C."/>
            <person name="Kikuchi S."/>
            <person name="Rejzek M."/>
            <person name="Martin A.C."/>
            <person name="Harkess A."/>
            <person name="Leebens-Mack J."/>
            <person name="Louveau T."/>
            <person name="Stephenson M.J."/>
            <person name="Osbourn A."/>
        </authorList>
    </citation>
    <scope>NUCLEOTIDE SEQUENCE</scope>
    <source>
        <strain evidence="4">S10</strain>
    </source>
</reference>
<keyword evidence="5" id="KW-1185">Reference proteome</keyword>
<evidence type="ECO:0000313" key="5">
    <source>
        <dbReference type="Proteomes" id="UP001163823"/>
    </source>
</evidence>
<evidence type="ECO:0000313" key="4">
    <source>
        <dbReference type="EMBL" id="KAJ7949195.1"/>
    </source>
</evidence>
<comment type="subcellular location">
    <subcellularLocation>
        <location evidence="1">Secreted</location>
    </subcellularLocation>
</comment>
<dbReference type="InterPro" id="IPR036852">
    <property type="entry name" value="Peptidase_S8/S53_dom_sf"/>
</dbReference>
<protein>
    <submittedName>
        <fullName evidence="4">Subtilisin-like protease</fullName>
    </submittedName>
</protein>